<comment type="caution">
    <text evidence="2">The sequence shown here is derived from an EMBL/GenBank/DDBJ whole genome shotgun (WGS) entry which is preliminary data.</text>
</comment>
<reference evidence="3" key="1">
    <citation type="submission" date="2024-07" db="EMBL/GenBank/DDBJ databases">
        <title>Two chromosome-level genome assemblies of Korean endemic species Abeliophyllum distichum and Forsythia ovata (Oleaceae).</title>
        <authorList>
            <person name="Jang H."/>
        </authorList>
    </citation>
    <scope>NUCLEOTIDE SEQUENCE [LARGE SCALE GENOMIC DNA]</scope>
</reference>
<evidence type="ECO:0000256" key="1">
    <source>
        <dbReference type="SAM" id="MobiDB-lite"/>
    </source>
</evidence>
<dbReference type="EMBL" id="JBFOLJ010000004">
    <property type="protein sequence ID" value="KAL2544979.1"/>
    <property type="molecule type" value="Genomic_DNA"/>
</dbReference>
<feature type="region of interest" description="Disordered" evidence="1">
    <location>
        <begin position="1"/>
        <end position="23"/>
    </location>
</feature>
<dbReference type="Proteomes" id="UP001604277">
    <property type="component" value="Unassembled WGS sequence"/>
</dbReference>
<sequence length="116" mass="13456">MDRVEGWVEHTRELSGGHKDPESDLEYWACNKYPSELNVSDFAKLRDQYRVPEEVRLIFPSKKDRPCSPPERHMAIMSDAFASLEKSVAIDYWRLEVSAFRPGPRSYSPQDLILLA</sequence>
<evidence type="ECO:0000313" key="3">
    <source>
        <dbReference type="Proteomes" id="UP001604277"/>
    </source>
</evidence>
<name>A0ABD1W5N2_9LAMI</name>
<evidence type="ECO:0000313" key="2">
    <source>
        <dbReference type="EMBL" id="KAL2544979.1"/>
    </source>
</evidence>
<dbReference type="AlphaFoldDB" id="A0ABD1W5N2"/>
<proteinExistence type="predicted"/>
<accession>A0ABD1W5N2</accession>
<gene>
    <name evidence="2" type="ORF">Fot_14212</name>
</gene>
<feature type="compositionally biased region" description="Basic and acidic residues" evidence="1">
    <location>
        <begin position="1"/>
        <end position="22"/>
    </location>
</feature>
<keyword evidence="3" id="KW-1185">Reference proteome</keyword>
<organism evidence="2 3">
    <name type="scientific">Forsythia ovata</name>
    <dbReference type="NCBI Taxonomy" id="205694"/>
    <lineage>
        <taxon>Eukaryota</taxon>
        <taxon>Viridiplantae</taxon>
        <taxon>Streptophyta</taxon>
        <taxon>Embryophyta</taxon>
        <taxon>Tracheophyta</taxon>
        <taxon>Spermatophyta</taxon>
        <taxon>Magnoliopsida</taxon>
        <taxon>eudicotyledons</taxon>
        <taxon>Gunneridae</taxon>
        <taxon>Pentapetalae</taxon>
        <taxon>asterids</taxon>
        <taxon>lamiids</taxon>
        <taxon>Lamiales</taxon>
        <taxon>Oleaceae</taxon>
        <taxon>Forsythieae</taxon>
        <taxon>Forsythia</taxon>
    </lineage>
</organism>
<protein>
    <submittedName>
        <fullName evidence="2">Uncharacterized protein</fullName>
    </submittedName>
</protein>